<name>C4J1Q9_MAIZE</name>
<evidence type="ECO:0000313" key="1">
    <source>
        <dbReference type="EMBL" id="ACR35109.1"/>
    </source>
</evidence>
<organism evidence="1">
    <name type="scientific">Zea mays</name>
    <name type="common">Maize</name>
    <dbReference type="NCBI Taxonomy" id="4577"/>
    <lineage>
        <taxon>Eukaryota</taxon>
        <taxon>Viridiplantae</taxon>
        <taxon>Streptophyta</taxon>
        <taxon>Embryophyta</taxon>
        <taxon>Tracheophyta</taxon>
        <taxon>Spermatophyta</taxon>
        <taxon>Magnoliopsida</taxon>
        <taxon>Liliopsida</taxon>
        <taxon>Poales</taxon>
        <taxon>Poaceae</taxon>
        <taxon>PACMAD clade</taxon>
        <taxon>Panicoideae</taxon>
        <taxon>Andropogonodae</taxon>
        <taxon>Andropogoneae</taxon>
        <taxon>Tripsacinae</taxon>
        <taxon>Zea</taxon>
    </lineage>
</organism>
<dbReference type="AlphaFoldDB" id="C4J1Q9"/>
<protein>
    <submittedName>
        <fullName evidence="1">Uncharacterized protein</fullName>
    </submittedName>
</protein>
<proteinExistence type="evidence at transcript level"/>
<reference evidence="1" key="1">
    <citation type="journal article" date="2009" name="PLoS Genet.">
        <title>Sequencing, mapping, and analysis of 27,455 maize full-length cDNAs.</title>
        <authorList>
            <person name="Soderlund C."/>
            <person name="Descour A."/>
            <person name="Kudrna D."/>
            <person name="Bomhoff M."/>
            <person name="Boyd L."/>
            <person name="Currie J."/>
            <person name="Angelova A."/>
            <person name="Collura K."/>
            <person name="Wissotski M."/>
            <person name="Ashley E."/>
            <person name="Morrow D."/>
            <person name="Fernandes J."/>
            <person name="Walbot V."/>
            <person name="Yu Y."/>
        </authorList>
    </citation>
    <scope>NUCLEOTIDE SEQUENCE</scope>
    <source>
        <strain evidence="1">B73</strain>
    </source>
</reference>
<reference evidence="1" key="2">
    <citation type="submission" date="2012-06" db="EMBL/GenBank/DDBJ databases">
        <authorList>
            <person name="Yu Y."/>
            <person name="Currie J."/>
            <person name="Lomeli R."/>
            <person name="Angelova A."/>
            <person name="Collura K."/>
            <person name="Wissotski M."/>
            <person name="Campos D."/>
            <person name="Kudrna D."/>
            <person name="Golser W."/>
            <person name="Ashely E."/>
            <person name="Descour A."/>
            <person name="Fernandes J."/>
            <person name="Soderlund C."/>
            <person name="Walbot V."/>
        </authorList>
    </citation>
    <scope>NUCLEOTIDE SEQUENCE</scope>
    <source>
        <strain evidence="1">B73</strain>
    </source>
</reference>
<accession>C4J1Q9</accession>
<dbReference type="EMBL" id="BT084756">
    <property type="protein sequence ID" value="ACR35109.1"/>
    <property type="molecule type" value="mRNA"/>
</dbReference>
<sequence length="69" mass="6704">MLRSCRPGAIGTKDRRGPFLAASTALAGGGSRGPVASVAARAASDAVWAARVAAHAVTGVPGTALSDTD</sequence>